<reference evidence="2 3" key="1">
    <citation type="submission" date="2013-11" db="EMBL/GenBank/DDBJ databases">
        <title>Opisthorchis viverrini - life in the bile duct.</title>
        <authorList>
            <person name="Young N.D."/>
            <person name="Nagarajan N."/>
            <person name="Lin S.J."/>
            <person name="Korhonen P.K."/>
            <person name="Jex A.R."/>
            <person name="Hall R.S."/>
            <person name="Safavi-Hemami H."/>
            <person name="Kaewkong W."/>
            <person name="Bertrand D."/>
            <person name="Gao S."/>
            <person name="Seet Q."/>
            <person name="Wongkham S."/>
            <person name="Teh B.T."/>
            <person name="Wongkham C."/>
            <person name="Intapan P.M."/>
            <person name="Maleewong W."/>
            <person name="Yang X."/>
            <person name="Hu M."/>
            <person name="Wang Z."/>
            <person name="Hofmann A."/>
            <person name="Sternberg P.W."/>
            <person name="Tan P."/>
            <person name="Wang J."/>
            <person name="Gasser R.B."/>
        </authorList>
    </citation>
    <scope>NUCLEOTIDE SEQUENCE [LARGE SCALE GENOMIC DNA]</scope>
</reference>
<dbReference type="OrthoDB" id="39497at2759"/>
<sequence length="81" mass="9619">MKTEVTNSLLKTQKSWHEKTTHKVAEKSSTAHDRFRPFWGSPDRRSTRVSVNLLFYLNPKLDYFREIHSLANQSGYHERLN</sequence>
<evidence type="ECO:0000313" key="2">
    <source>
        <dbReference type="EMBL" id="KER21171.1"/>
    </source>
</evidence>
<proteinExistence type="predicted"/>
<feature type="compositionally biased region" description="Polar residues" evidence="1">
    <location>
        <begin position="1"/>
        <end position="13"/>
    </location>
</feature>
<dbReference type="AlphaFoldDB" id="A0A074Z2C0"/>
<name>A0A074Z2C0_OPIVI</name>
<dbReference type="KEGG" id="ovi:T265_10448"/>
<dbReference type="RefSeq" id="XP_009175087.1">
    <property type="nucleotide sequence ID" value="XM_009176823.1"/>
</dbReference>
<protein>
    <submittedName>
        <fullName evidence="2">Uncharacterized protein</fullName>
    </submittedName>
</protein>
<keyword evidence="3" id="KW-1185">Reference proteome</keyword>
<accession>A0A074Z2C0</accession>
<evidence type="ECO:0000256" key="1">
    <source>
        <dbReference type="SAM" id="MobiDB-lite"/>
    </source>
</evidence>
<evidence type="ECO:0000313" key="3">
    <source>
        <dbReference type="Proteomes" id="UP000054324"/>
    </source>
</evidence>
<organism evidence="2 3">
    <name type="scientific">Opisthorchis viverrini</name>
    <name type="common">Southeast Asian liver fluke</name>
    <dbReference type="NCBI Taxonomy" id="6198"/>
    <lineage>
        <taxon>Eukaryota</taxon>
        <taxon>Metazoa</taxon>
        <taxon>Spiralia</taxon>
        <taxon>Lophotrochozoa</taxon>
        <taxon>Platyhelminthes</taxon>
        <taxon>Trematoda</taxon>
        <taxon>Digenea</taxon>
        <taxon>Opisthorchiida</taxon>
        <taxon>Opisthorchiata</taxon>
        <taxon>Opisthorchiidae</taxon>
        <taxon>Opisthorchis</taxon>
    </lineage>
</organism>
<feature type="compositionally biased region" description="Basic and acidic residues" evidence="1">
    <location>
        <begin position="15"/>
        <end position="28"/>
    </location>
</feature>
<dbReference type="EMBL" id="KL596988">
    <property type="protein sequence ID" value="KER21171.1"/>
    <property type="molecule type" value="Genomic_DNA"/>
</dbReference>
<dbReference type="Proteomes" id="UP000054324">
    <property type="component" value="Unassembled WGS sequence"/>
</dbReference>
<dbReference type="CTD" id="20324616"/>
<dbReference type="GeneID" id="20324616"/>
<gene>
    <name evidence="2" type="ORF">T265_10448</name>
</gene>
<feature type="region of interest" description="Disordered" evidence="1">
    <location>
        <begin position="1"/>
        <end position="28"/>
    </location>
</feature>